<keyword evidence="1" id="KW-0963">Cytoplasm</keyword>
<evidence type="ECO:0000256" key="2">
    <source>
        <dbReference type="ARBA" id="ARBA00022694"/>
    </source>
</evidence>
<evidence type="ECO:0000256" key="1">
    <source>
        <dbReference type="ARBA" id="ARBA00022490"/>
    </source>
</evidence>
<name>A0AAW2YW12_9EUKA</name>
<accession>A0AAW2YW12</accession>
<comment type="caution">
    <text evidence="3">The sequence shown here is derived from an EMBL/GenBank/DDBJ whole genome shotgun (WGS) entry which is preliminary data.</text>
</comment>
<dbReference type="PANTHER" id="PTHR20882">
    <property type="entry name" value="CYTOPLASMIC TRNA 2-THIOLATION PROTEIN 2"/>
    <property type="match status" value="1"/>
</dbReference>
<dbReference type="AlphaFoldDB" id="A0AAW2YW12"/>
<dbReference type="GO" id="GO:0016783">
    <property type="term" value="F:sulfurtransferase activity"/>
    <property type="evidence" value="ECO:0007669"/>
    <property type="project" value="TreeGrafter"/>
</dbReference>
<gene>
    <name evidence="3" type="ORF">AKO1_013608</name>
</gene>
<evidence type="ECO:0000313" key="4">
    <source>
        <dbReference type="Proteomes" id="UP001431209"/>
    </source>
</evidence>
<dbReference type="Proteomes" id="UP001431209">
    <property type="component" value="Unassembled WGS sequence"/>
</dbReference>
<proteinExistence type="predicted"/>
<reference evidence="3 4" key="1">
    <citation type="submission" date="2024-03" db="EMBL/GenBank/DDBJ databases">
        <title>The Acrasis kona genome and developmental transcriptomes reveal deep origins of eukaryotic multicellular pathways.</title>
        <authorList>
            <person name="Sheikh S."/>
            <person name="Fu C.-J."/>
            <person name="Brown M.W."/>
            <person name="Baldauf S.L."/>
        </authorList>
    </citation>
    <scope>NUCLEOTIDE SEQUENCE [LARGE SCALE GENOMIC DNA]</scope>
    <source>
        <strain evidence="3 4">ATCC MYA-3509</strain>
    </source>
</reference>
<organism evidence="3 4">
    <name type="scientific">Acrasis kona</name>
    <dbReference type="NCBI Taxonomy" id="1008807"/>
    <lineage>
        <taxon>Eukaryota</taxon>
        <taxon>Discoba</taxon>
        <taxon>Heterolobosea</taxon>
        <taxon>Tetramitia</taxon>
        <taxon>Eutetramitia</taxon>
        <taxon>Acrasidae</taxon>
        <taxon>Acrasis</taxon>
    </lineage>
</organism>
<dbReference type="InterPro" id="IPR019407">
    <property type="entry name" value="CTU2"/>
</dbReference>
<protein>
    <submittedName>
        <fullName evidence="3">Cytoplasmic tRNA 2-thiolation protein CTU2</fullName>
    </submittedName>
</protein>
<keyword evidence="2" id="KW-0819">tRNA processing</keyword>
<evidence type="ECO:0000313" key="3">
    <source>
        <dbReference type="EMBL" id="KAL0480981.1"/>
    </source>
</evidence>
<dbReference type="GO" id="GO:0005829">
    <property type="term" value="C:cytosol"/>
    <property type="evidence" value="ECO:0007669"/>
    <property type="project" value="TreeGrafter"/>
</dbReference>
<dbReference type="Gene3D" id="3.40.50.620">
    <property type="entry name" value="HUPs"/>
    <property type="match status" value="1"/>
</dbReference>
<sequence length="357" mass="40720">MLNHLMQEIVSPHSYRTISFFWSVLYIDIGAAVGLSEEERLERAGQVRDQFASREHGSQKEFYIMPLEYAFRNDGENCVEKMQDYLNSFKQLSAREDALRQLVQTAILNFAQENNFSNVITAESASNLSIRVITEICKGRGFNIPLITSYDDSSTHEGVRILRPLKDKLAKEIAFYNAVEKLKPVFIPDITTGTPLKSSVDRLVEEFISSLQANFPSTVHAILRTTEKLKVPNMQTVFNCVVCNSVLTRDERRSQEEAVNGLHTGDDLTNLQRLGKMSCYGCCRELDFFKSSENCSNLLSSKDDAPQQNKFVSERIAEGKTILEDFPIYVNDNIHKLIRMSREQVKESISEYLIEDQ</sequence>
<keyword evidence="4" id="KW-1185">Reference proteome</keyword>
<dbReference type="InterPro" id="IPR014729">
    <property type="entry name" value="Rossmann-like_a/b/a_fold"/>
</dbReference>
<dbReference type="EMBL" id="JAOPGA020000708">
    <property type="protein sequence ID" value="KAL0480981.1"/>
    <property type="molecule type" value="Genomic_DNA"/>
</dbReference>
<dbReference type="Pfam" id="PF10288">
    <property type="entry name" value="CTU2"/>
    <property type="match status" value="1"/>
</dbReference>
<dbReference type="GO" id="GO:0000049">
    <property type="term" value="F:tRNA binding"/>
    <property type="evidence" value="ECO:0007669"/>
    <property type="project" value="InterPro"/>
</dbReference>
<dbReference type="GO" id="GO:0002143">
    <property type="term" value="P:tRNA wobble position uridine thiolation"/>
    <property type="evidence" value="ECO:0007669"/>
    <property type="project" value="TreeGrafter"/>
</dbReference>
<dbReference type="PANTHER" id="PTHR20882:SF14">
    <property type="entry name" value="CYTOPLASMIC TRNA 2-THIOLATION PROTEIN 2"/>
    <property type="match status" value="1"/>
</dbReference>